<dbReference type="NCBIfam" id="TIGR03696">
    <property type="entry name" value="Rhs_assc_core"/>
    <property type="match status" value="1"/>
</dbReference>
<dbReference type="Pfam" id="PF25023">
    <property type="entry name" value="TEN_YD-shell"/>
    <property type="match status" value="2"/>
</dbReference>
<dbReference type="InterPro" id="IPR002105">
    <property type="entry name" value="Dockerin_1_rpt"/>
</dbReference>
<evidence type="ECO:0000259" key="2">
    <source>
        <dbReference type="Pfam" id="PF25023"/>
    </source>
</evidence>
<dbReference type="Pfam" id="PF05593">
    <property type="entry name" value="RHS_repeat"/>
    <property type="match status" value="9"/>
</dbReference>
<dbReference type="InterPro" id="IPR036439">
    <property type="entry name" value="Dockerin_dom_sf"/>
</dbReference>
<protein>
    <submittedName>
        <fullName evidence="3">tRNA3(Ser)-specific nuclease WapA</fullName>
        <ecNumber evidence="3">3.1.-.-</ecNumber>
    </submittedName>
</protein>
<dbReference type="Gene3D" id="2.180.10.10">
    <property type="entry name" value="RHS repeat-associated core"/>
    <property type="match status" value="8"/>
</dbReference>
<dbReference type="InterPro" id="IPR006530">
    <property type="entry name" value="YD"/>
</dbReference>
<organism evidence="3 4">
    <name type="scientific">Novipirellula artificiosorum</name>
    <dbReference type="NCBI Taxonomy" id="2528016"/>
    <lineage>
        <taxon>Bacteria</taxon>
        <taxon>Pseudomonadati</taxon>
        <taxon>Planctomycetota</taxon>
        <taxon>Planctomycetia</taxon>
        <taxon>Pirellulales</taxon>
        <taxon>Pirellulaceae</taxon>
        <taxon>Novipirellula</taxon>
    </lineage>
</organism>
<dbReference type="OrthoDB" id="232855at2"/>
<dbReference type="GO" id="GO:0000272">
    <property type="term" value="P:polysaccharide catabolic process"/>
    <property type="evidence" value="ECO:0007669"/>
    <property type="project" value="InterPro"/>
</dbReference>
<dbReference type="InterPro" id="IPR050708">
    <property type="entry name" value="T6SS_VgrG/RHS"/>
</dbReference>
<evidence type="ECO:0000313" key="3">
    <source>
        <dbReference type="EMBL" id="TWU32833.1"/>
    </source>
</evidence>
<dbReference type="CDD" id="cd14256">
    <property type="entry name" value="Dockerin_I"/>
    <property type="match status" value="1"/>
</dbReference>
<dbReference type="InterPro" id="IPR022385">
    <property type="entry name" value="Rhs_assc_core"/>
</dbReference>
<keyword evidence="1" id="KW-0677">Repeat</keyword>
<comment type="caution">
    <text evidence="3">The sequence shown here is derived from an EMBL/GenBank/DDBJ whole genome shotgun (WGS) entry which is preliminary data.</text>
</comment>
<sequence>MTYTQSSEYDAHGNVVKQVDGNGNVTLYEYDLYDRPTKRIEAAGKLDATTEYAYAYGEMSVDAAVPFDSSYTYRYEKNSAGNVSLLVENKFGQPMMVVDEIGRLTRYHVNAAQQMVGITMPNGGNIVFNVDGRGRQIRKTGPTTEEIVTVYDDANRQIKTIVTNPATGDQVSTAVYNLFDTIAETSNPLGVVTRFEHDAANHPIRVIENVEGEAKRTTEHELDERGRVIHTTVNQLASTDNEYFPSGRLKSVTNGRAASVTMVYDERGLLVTQTDAGGGITHHVYDGNGNRIATVDPRAEGDRDNAVFRQTYEYDELNRLITSINPLGETTRYEYDLLGNQTRIIDPRSTEDTPIETQFEYDRINRLTKTTNAQGRSTRYEYDLSDNATKITRQRLTLEGIVNDVTEYVYDLSSRLQEASDAAGYVTTYQYDATGNMTSIIDQRGSAARTDFTHDKLNRVVKQTMAAGSTIAASTQTIYHPLGMVQETIDPMGQRVVTTFDSLLRPETTIIAKDSTKPAVTTYEYDVVGNLISLSDPRGDFYKRSFEHDKMNRQIKESGNSGTVASPKPYEIVTEYNDVGQPVRQTDPRGGGLETRMDYDAAGRLTVQYDALDQETRYQYDAAGNTTRIDTPSLDGVSTAALEFQYDALGNRTSMRDALGNTTCFVTDDSGNVLLTVDPRANLTTCNIDDRDNAFATQMFYDALGRRIAVVDTGGYRAETEYDALGNITKQIDPRTFDAATPGEFVTEYVYDPLGRLTETHSPIGMMGSDEIAIEKFSYDLADNLVRYEDPRGPEYATTYEYDPLYNRTVSRQNVVVATTGPTVLETISEYDLVGNLVRSVDPRGAFHAVEFEYDGGNRLVAMIEPTGTEADPGPLAITRYEFDEAGNLIAEQDPRGEYYTVRRVVDPLGRVESQSVPRGSADQPLAAAVTTYQYFPGGTIKAIHNPRENAGEDIRATVFSYDVAGRQISMIDSLGAVTQYELDAIGNALTITEVGEGATPTRTTQMEYDRLNRMTKVIDATGLETITEYDALGNAVRVTGPLSNANGPSVIERVYDGRSMVRSETNAEGDTTTYEYDFAGNRIAIGDPRGDWADTTMEYDGANRMIATHYATGSAADPGQLVTTRMEYDGIGNVTRVIDPRGDDFATETVFDHRGLPIEVRYSAGREENPTIEVDRFEYDLAGNLVRSIDPRGDDYATAHTVNAAGQITSTTYAVLAASGPSHLTETFAYDAEGNRTLHIGIGGNDYITRHAYDAVGRVTSTTDAIGEQTSYRYDRYGNVLAVTDVYGTTNNTYDALNRLQTTTNAENETTVYEYSGTGLEVTTRDPLGRTSQTIRDRLGRVVESIDAAGQSSFQEYDAVGNVVRIIDRNGVVSESIYDARKMPLSVTRAVDTPQEITTRYEYDSLGRQVAQIDPRGDYYRTETVYDARNRMIEQRRHAGTPTTPGIGSPDAEEDWIVEKYEYDSVGHLIAMTPARGDFYTVYTEVDGLGRVTQITQQVGTPANPAEAVQKFQYNNAGQKVRVVDALGHVITRDYDLVGRMVSETVEREGADDLVTHWNYLDTDAGYRIEQVDAAGNLSLATDYDKVQRVVTIQPRSGETENRSYDDAGNLVTATVGDIRREFEYNELNRLARESDGQDHNYTYSYDAVGNLLTKQDARQSNPVVYVYDALNLQRSIRQSDGGLTQLEYDKAGNLSRVMDAEGNVTSFEFDAMHRMVNDTNKFGSRTYTYDPAGNPTRYVDRNGRVTVRHYDGNSRLLQEDWLDATGSTTNSLSFTYDVLGRMTNASRGEASNTFAFADDATSQVTAVTTSIAVGVAPLAINYERNKLGQTTSFTASLGSQDGIIQEAYAYGTTDDRLVEIEQTGTAVNRKRVEFEYHDGVSVYKEIRRYGSDDARVLTTTTLLNDRQLIDQIQHRSATTGTINQYRYTYDADARITSIADEYGRATYQYDASGRLISVSNTDPQMADESFTLDDVGNRTASSEHGDGYSYVEQNRLASDGMFYYDYDAEGNLITQTAIETGEVMHYQWDHRNRLLASITEDANGNLVEVVEIGYDALNRRVWKRVDPDGVGNKPVTWRGYLYNADDVLFEVVDVGGLGVGAGPVVDVVYLHGASGDTPLAQDHQGSTTWLLPDHLGTVRDLVGADGQRLDHLRYSAYGAIVSRLDPNVFNRYFFTGHSYEPELGWYNFRARYYDPTNGRFVSIDPIGLSAGDPNQYRYAMSDPINMADPTGLSGIPSAMANPYFDQMRSVRDAVTDSRLAFEKNMSVGNFNVMTFAMGTISSTNIAVEALATIAATVALSTNPVTAPYMVYYTAYATGKTAYGLVKQSQQPGREGFELWDGVKLLLTVGASAIGPTVGTYASVALNSADVYVALAYEKNLNAMDSRLMGSTTGLIGDVASYHATTGLSTTSKGVKGDFAVMKAEWSGTVGQVRDGTIPYLLGVGKNLKGLASDVTRLQQYQADVQTYRQSLAGNADAIAIRNQIKPPDFQTNTFKQFARLIDAAQAAKLGWHGSLDHQIRSVAVNRIGERGELSMKMLQKDIAKNPELAEMTPALVKMEQDLISAATSAKWDYPLDLNTQGNRACNAGRAFIDEIRGTGYTSRIEATQNRVIQFNAEHNPVYRKLIGQMVDAEINRSGAMLTSTAKASLREQAIALHASTLIRVNNPAAPTLSAPFSHLGIKNKLPKMINRVKGEVLNRMYPTLEKAIAQHEALKFYIKTGDTTQQTKNMESLLRSHVGTLQKQRAGLRAYERGMKELFPSGRQPMDVVGYTRYQQAQAMKKILTDHPYSFEGPFNHLADRLITAAPSEFAEILDLPFTTRQDVQDLADVARAINNGKLEVPGINKGGVVALMLQGTAGATLSQIAFRADFIKDVYSGNFQRLHGTLQKPLEAWRTLADITKSPMMEGTTDVDMGLIVKGGGNNLLSVFKEAQVTFPNGKIQRLPGGDAISAIVKYSDPQSFIGRTARKTGVEVPVEWYVYQNQELAQIADAAAARSTPIDRGGISVITNGNSFDVVAHYSPHLDPAAQLGGASRTILSGMMHSAVVQSSTSRSIVTANELGPALIEAMSRWHSTDLDLPEPTIHLRVESLGGTRLGYTTLDRIDQNGHPIEATIVIDDDAAGHGWFVDPTPSSDTEFLVDTDGIMKASEDPAIGRFDVLSVMQHELGHLYGFTESFDGFDLNQASNRQGRQYVATSTETLWLDPSGSELDSSRHASLLMAGSIQLGVRKTPSPAEVDSIAAALDSSQFGFASLAVDGDLTAAVIGFTPIREALLAANDGISHGVTNGRFTQTHPDAADFGWTMVGDIRVADNQATISESVGMISDLSQTFVVPQGTRSVSFTLGGITLDVGQGDHPSEAFEVAILSTNTIQSISDEMVGLAGGDAILNIAPDGTTRFASGVTVEGITDSGDKITDLAAPIRVTAALPEFISETAVTVFYDLIGFGEDTSRTQVSNVLLESTNTLTWHNADLSVDVSGDGKISPYDALLIINELTDRRYSHHLTGTLVTVTSTVHPPPYFDVTNDGKLTAEDAVRVINALSMVPPPLLAGWQNPRLHEDINDDGKVTAGDALLLINELVDRYFSDPETGKLCEIDATHHPAPYYDCNGDGKLTAVDALMTINYLSRQQTGETEQAVTEGLINLLSQQQRETAF</sequence>
<reference evidence="3 4" key="1">
    <citation type="submission" date="2019-02" db="EMBL/GenBank/DDBJ databases">
        <title>Deep-cultivation of Planctomycetes and their phenomic and genomic characterization uncovers novel biology.</title>
        <authorList>
            <person name="Wiegand S."/>
            <person name="Jogler M."/>
            <person name="Boedeker C."/>
            <person name="Pinto D."/>
            <person name="Vollmers J."/>
            <person name="Rivas-Marin E."/>
            <person name="Kohn T."/>
            <person name="Peeters S.H."/>
            <person name="Heuer A."/>
            <person name="Rast P."/>
            <person name="Oberbeckmann S."/>
            <person name="Bunk B."/>
            <person name="Jeske O."/>
            <person name="Meyerdierks A."/>
            <person name="Storesund J.E."/>
            <person name="Kallscheuer N."/>
            <person name="Luecker S."/>
            <person name="Lage O.M."/>
            <person name="Pohl T."/>
            <person name="Merkel B.J."/>
            <person name="Hornburger P."/>
            <person name="Mueller R.-W."/>
            <person name="Bruemmer F."/>
            <person name="Labrenz M."/>
            <person name="Spormann A.M."/>
            <person name="Op Den Camp H."/>
            <person name="Overmann J."/>
            <person name="Amann R."/>
            <person name="Jetten M.S.M."/>
            <person name="Mascher T."/>
            <person name="Medema M.H."/>
            <person name="Devos D.P."/>
            <person name="Kaster A.-K."/>
            <person name="Ovreas L."/>
            <person name="Rohde M."/>
            <person name="Galperin M.Y."/>
            <person name="Jogler C."/>
        </authorList>
    </citation>
    <scope>NUCLEOTIDE SEQUENCE [LARGE SCALE GENOMIC DNA]</scope>
    <source>
        <strain evidence="3 4">Poly41</strain>
    </source>
</reference>
<keyword evidence="3" id="KW-0378">Hydrolase</keyword>
<dbReference type="EMBL" id="SJPV01000011">
    <property type="protein sequence ID" value="TWU32833.1"/>
    <property type="molecule type" value="Genomic_DNA"/>
</dbReference>
<keyword evidence="4" id="KW-1185">Reference proteome</keyword>
<dbReference type="Pfam" id="PF00404">
    <property type="entry name" value="Dockerin_1"/>
    <property type="match status" value="2"/>
</dbReference>
<evidence type="ECO:0000313" key="4">
    <source>
        <dbReference type="Proteomes" id="UP000319143"/>
    </source>
</evidence>
<proteinExistence type="predicted"/>
<dbReference type="SUPFAM" id="SSF63446">
    <property type="entry name" value="Type I dockerin domain"/>
    <property type="match status" value="1"/>
</dbReference>
<feature type="domain" description="Teneurin-like YD-shell" evidence="2">
    <location>
        <begin position="1456"/>
        <end position="2225"/>
    </location>
</feature>
<dbReference type="PANTHER" id="PTHR32305:SF15">
    <property type="entry name" value="PROTEIN RHSA-RELATED"/>
    <property type="match status" value="1"/>
</dbReference>
<dbReference type="RefSeq" id="WP_146529910.1">
    <property type="nucleotide sequence ID" value="NZ_SJPV01000011.1"/>
</dbReference>
<dbReference type="NCBIfam" id="TIGR01643">
    <property type="entry name" value="YD_repeat_2x"/>
    <property type="match status" value="13"/>
</dbReference>
<accession>A0A5C6D6L5</accession>
<evidence type="ECO:0000256" key="1">
    <source>
        <dbReference type="ARBA" id="ARBA00022737"/>
    </source>
</evidence>
<dbReference type="Gene3D" id="1.10.1330.10">
    <property type="entry name" value="Dockerin domain"/>
    <property type="match status" value="1"/>
</dbReference>
<feature type="domain" description="Teneurin-like YD-shell" evidence="2">
    <location>
        <begin position="1202"/>
        <end position="1421"/>
    </location>
</feature>
<dbReference type="InterPro" id="IPR031325">
    <property type="entry name" value="RHS_repeat"/>
</dbReference>
<gene>
    <name evidence="3" type="primary">wapA_2</name>
    <name evidence="3" type="ORF">Poly41_52100</name>
</gene>
<dbReference type="GO" id="GO:0004553">
    <property type="term" value="F:hydrolase activity, hydrolyzing O-glycosyl compounds"/>
    <property type="evidence" value="ECO:0007669"/>
    <property type="project" value="InterPro"/>
</dbReference>
<dbReference type="InterPro" id="IPR056823">
    <property type="entry name" value="TEN-like_YD-shell"/>
</dbReference>
<name>A0A5C6D6L5_9BACT</name>
<dbReference type="EC" id="3.1.-.-" evidence="3"/>
<dbReference type="Proteomes" id="UP000319143">
    <property type="component" value="Unassembled WGS sequence"/>
</dbReference>
<dbReference type="PANTHER" id="PTHR32305">
    <property type="match status" value="1"/>
</dbReference>